<sequence length="117" mass="13415">MPGQESRHIEVQGRFYDKLSQVRAKAAKTFVFLTKVSYQKLVNDVKKAKTTTKKEPRDYWLLKHDVLSVENKSLKTKSVEEEAYKLVDIFSLLGAPTALQSDNCRKLANNVVRSLKE</sequence>
<dbReference type="AlphaFoldDB" id="A0AAV4ASU9"/>
<dbReference type="Proteomes" id="UP000735302">
    <property type="component" value="Unassembled WGS sequence"/>
</dbReference>
<comment type="caution">
    <text evidence="1">The sequence shown here is derived from an EMBL/GenBank/DDBJ whole genome shotgun (WGS) entry which is preliminary data.</text>
</comment>
<dbReference type="EMBL" id="BLXT01004129">
    <property type="protein sequence ID" value="GFO09888.1"/>
    <property type="molecule type" value="Genomic_DNA"/>
</dbReference>
<accession>A0AAV4ASU9</accession>
<gene>
    <name evidence="1" type="ORF">PoB_003639300</name>
</gene>
<reference evidence="1 2" key="1">
    <citation type="journal article" date="2021" name="Elife">
        <title>Chloroplast acquisition without the gene transfer in kleptoplastic sea slugs, Plakobranchus ocellatus.</title>
        <authorList>
            <person name="Maeda T."/>
            <person name="Takahashi S."/>
            <person name="Yoshida T."/>
            <person name="Shimamura S."/>
            <person name="Takaki Y."/>
            <person name="Nagai Y."/>
            <person name="Toyoda A."/>
            <person name="Suzuki Y."/>
            <person name="Arimoto A."/>
            <person name="Ishii H."/>
            <person name="Satoh N."/>
            <person name="Nishiyama T."/>
            <person name="Hasebe M."/>
            <person name="Maruyama T."/>
            <person name="Minagawa J."/>
            <person name="Obokata J."/>
            <person name="Shigenobu S."/>
        </authorList>
    </citation>
    <scope>NUCLEOTIDE SEQUENCE [LARGE SCALE GENOMIC DNA]</scope>
</reference>
<protein>
    <submittedName>
        <fullName evidence="1">Integrase core domain protein</fullName>
    </submittedName>
</protein>
<evidence type="ECO:0000313" key="1">
    <source>
        <dbReference type="EMBL" id="GFO09888.1"/>
    </source>
</evidence>
<organism evidence="1 2">
    <name type="scientific">Plakobranchus ocellatus</name>
    <dbReference type="NCBI Taxonomy" id="259542"/>
    <lineage>
        <taxon>Eukaryota</taxon>
        <taxon>Metazoa</taxon>
        <taxon>Spiralia</taxon>
        <taxon>Lophotrochozoa</taxon>
        <taxon>Mollusca</taxon>
        <taxon>Gastropoda</taxon>
        <taxon>Heterobranchia</taxon>
        <taxon>Euthyneura</taxon>
        <taxon>Panpulmonata</taxon>
        <taxon>Sacoglossa</taxon>
        <taxon>Placobranchoidea</taxon>
        <taxon>Plakobranchidae</taxon>
        <taxon>Plakobranchus</taxon>
    </lineage>
</organism>
<evidence type="ECO:0000313" key="2">
    <source>
        <dbReference type="Proteomes" id="UP000735302"/>
    </source>
</evidence>
<keyword evidence="2" id="KW-1185">Reference proteome</keyword>
<name>A0AAV4ASU9_9GAST</name>
<proteinExistence type="predicted"/>